<keyword evidence="6" id="KW-1003">Cell membrane</keyword>
<comment type="similarity">
    <text evidence="3">Belongs to the SWEET sugar transporter family.</text>
</comment>
<keyword evidence="12 13" id="KW-0472">Membrane</keyword>
<dbReference type="OrthoDB" id="409725at2759"/>
<dbReference type="GO" id="GO:0005886">
    <property type="term" value="C:plasma membrane"/>
    <property type="evidence" value="ECO:0007669"/>
    <property type="project" value="UniProtKB-SubCell"/>
</dbReference>
<keyword evidence="9" id="KW-0677">Repeat</keyword>
<protein>
    <recommendedName>
        <fullName evidence="4">Sugar transporter SWEET1</fullName>
    </recommendedName>
</protein>
<dbReference type="Gene3D" id="1.20.1280.290">
    <property type="match status" value="2"/>
</dbReference>
<evidence type="ECO:0000256" key="10">
    <source>
        <dbReference type="ARBA" id="ARBA00022989"/>
    </source>
</evidence>
<feature type="transmembrane region" description="Helical" evidence="13">
    <location>
        <begin position="197"/>
        <end position="218"/>
    </location>
</feature>
<feature type="transmembrane region" description="Helical" evidence="13">
    <location>
        <begin position="51"/>
        <end position="70"/>
    </location>
</feature>
<comment type="caution">
    <text evidence="14">The sequence shown here is derived from an EMBL/GenBank/DDBJ whole genome shotgun (WGS) entry which is preliminary data.</text>
</comment>
<feature type="transmembrane region" description="Helical" evidence="13">
    <location>
        <begin position="108"/>
        <end position="128"/>
    </location>
</feature>
<dbReference type="GO" id="GO:0051119">
    <property type="term" value="F:sugar transmembrane transporter activity"/>
    <property type="evidence" value="ECO:0007669"/>
    <property type="project" value="InterPro"/>
</dbReference>
<evidence type="ECO:0000256" key="11">
    <source>
        <dbReference type="ARBA" id="ARBA00023034"/>
    </source>
</evidence>
<evidence type="ECO:0000313" key="14">
    <source>
        <dbReference type="EMBL" id="ORY31080.1"/>
    </source>
</evidence>
<dbReference type="InterPro" id="IPR047664">
    <property type="entry name" value="SWEET"/>
</dbReference>
<dbReference type="GO" id="GO:0000139">
    <property type="term" value="C:Golgi membrane"/>
    <property type="evidence" value="ECO:0007669"/>
    <property type="project" value="UniProtKB-SubCell"/>
</dbReference>
<dbReference type="AlphaFoldDB" id="A0A1Y2B9A0"/>
<comment type="subcellular location">
    <subcellularLocation>
        <location evidence="1">Cell membrane</location>
        <topology evidence="1">Multi-pass membrane protein</topology>
    </subcellularLocation>
    <subcellularLocation>
        <location evidence="2">Golgi apparatus membrane</location>
        <topology evidence="2">Multi-pass membrane protein</topology>
    </subcellularLocation>
</comment>
<dbReference type="Pfam" id="PF03083">
    <property type="entry name" value="MtN3_slv"/>
    <property type="match status" value="2"/>
</dbReference>
<feature type="transmembrane region" description="Helical" evidence="13">
    <location>
        <begin position="171"/>
        <end position="191"/>
    </location>
</feature>
<dbReference type="PANTHER" id="PTHR10791:SF224">
    <property type="entry name" value="SUGAR TRANSPORTER SWEET"/>
    <property type="match status" value="1"/>
</dbReference>
<keyword evidence="10 13" id="KW-1133">Transmembrane helix</keyword>
<evidence type="ECO:0000313" key="15">
    <source>
        <dbReference type="Proteomes" id="UP000193920"/>
    </source>
</evidence>
<dbReference type="FunFam" id="1.20.1280.290:FF:000004">
    <property type="entry name" value="Sugar transporter SWEET"/>
    <property type="match status" value="1"/>
</dbReference>
<evidence type="ECO:0000256" key="9">
    <source>
        <dbReference type="ARBA" id="ARBA00022737"/>
    </source>
</evidence>
<sequence length="267" mass="29808">MVECSNKTCEIITETVCPLLGIITAYFIFLSPLKEIQALRKKTGECTMNPIPSIMVFCNCLSQTLYSFTIHNHWNYWPNFGGVILGLYYVAIIYSAKLKPRVWNMSTTVLLGFTLLCLIGGALAFILFDDNYEAAKNSMGIIGIVILCGIYGSPLTTMYEVIHTRNSSSINFIMTVALLINGVFWTAYGVFINDFFIWFPNAVGTFSAVIQFLLFLIFPRKSTTGTDVNEAQSYSSVNKDNYETETDVSGITLQPSELSEKDISNIV</sequence>
<dbReference type="PANTHER" id="PTHR10791">
    <property type="entry name" value="RAG1-ACTIVATING PROTEIN 1"/>
    <property type="match status" value="1"/>
</dbReference>
<accession>A0A1Y2B9A0</accession>
<dbReference type="EMBL" id="MCOG01000171">
    <property type="protein sequence ID" value="ORY31080.1"/>
    <property type="molecule type" value="Genomic_DNA"/>
</dbReference>
<evidence type="ECO:0000256" key="7">
    <source>
        <dbReference type="ARBA" id="ARBA00022597"/>
    </source>
</evidence>
<evidence type="ECO:0000256" key="1">
    <source>
        <dbReference type="ARBA" id="ARBA00004651"/>
    </source>
</evidence>
<proteinExistence type="inferred from homology"/>
<keyword evidence="8 13" id="KW-0812">Transmembrane</keyword>
<dbReference type="Proteomes" id="UP000193920">
    <property type="component" value="Unassembled WGS sequence"/>
</dbReference>
<name>A0A1Y2B9A0_9FUNG</name>
<evidence type="ECO:0000256" key="12">
    <source>
        <dbReference type="ARBA" id="ARBA00023136"/>
    </source>
</evidence>
<evidence type="ECO:0000256" key="8">
    <source>
        <dbReference type="ARBA" id="ARBA00022692"/>
    </source>
</evidence>
<feature type="transmembrane region" description="Helical" evidence="13">
    <location>
        <begin position="12"/>
        <end position="30"/>
    </location>
</feature>
<keyword evidence="7" id="KW-0762">Sugar transport</keyword>
<evidence type="ECO:0000256" key="5">
    <source>
        <dbReference type="ARBA" id="ARBA00022448"/>
    </source>
</evidence>
<feature type="transmembrane region" description="Helical" evidence="13">
    <location>
        <begin position="76"/>
        <end position="96"/>
    </location>
</feature>
<evidence type="ECO:0000256" key="6">
    <source>
        <dbReference type="ARBA" id="ARBA00022475"/>
    </source>
</evidence>
<keyword evidence="15" id="KW-1185">Reference proteome</keyword>
<dbReference type="InterPro" id="IPR004316">
    <property type="entry name" value="SWEET_rpt"/>
</dbReference>
<keyword evidence="11" id="KW-0333">Golgi apparatus</keyword>
<keyword evidence="5" id="KW-0813">Transport</keyword>
<evidence type="ECO:0000256" key="13">
    <source>
        <dbReference type="SAM" id="Phobius"/>
    </source>
</evidence>
<evidence type="ECO:0000256" key="4">
    <source>
        <dbReference type="ARBA" id="ARBA00021741"/>
    </source>
</evidence>
<reference evidence="14 15" key="1">
    <citation type="submission" date="2016-08" db="EMBL/GenBank/DDBJ databases">
        <title>A Parts List for Fungal Cellulosomes Revealed by Comparative Genomics.</title>
        <authorList>
            <consortium name="DOE Joint Genome Institute"/>
            <person name="Haitjema C.H."/>
            <person name="Gilmore S.P."/>
            <person name="Henske J.K."/>
            <person name="Solomon K.V."/>
            <person name="De Groot R."/>
            <person name="Kuo A."/>
            <person name="Mondo S.J."/>
            <person name="Salamov A.A."/>
            <person name="Labutti K."/>
            <person name="Zhao Z."/>
            <person name="Chiniquy J."/>
            <person name="Barry K."/>
            <person name="Brewer H.M."/>
            <person name="Purvine S.O."/>
            <person name="Wright A.T."/>
            <person name="Boxma B."/>
            <person name="Van Alen T."/>
            <person name="Hackstein J.H."/>
            <person name="Baker S.E."/>
            <person name="Grigoriev I.V."/>
            <person name="O'Malley M.A."/>
        </authorList>
    </citation>
    <scope>NUCLEOTIDE SEQUENCE [LARGE SCALE GENOMIC DNA]</scope>
    <source>
        <strain evidence="14 15">G1</strain>
    </source>
</reference>
<evidence type="ECO:0000256" key="3">
    <source>
        <dbReference type="ARBA" id="ARBA00007809"/>
    </source>
</evidence>
<feature type="transmembrane region" description="Helical" evidence="13">
    <location>
        <begin position="140"/>
        <end position="159"/>
    </location>
</feature>
<evidence type="ECO:0000256" key="2">
    <source>
        <dbReference type="ARBA" id="ARBA00004653"/>
    </source>
</evidence>
<organism evidence="14 15">
    <name type="scientific">Neocallimastix californiae</name>
    <dbReference type="NCBI Taxonomy" id="1754190"/>
    <lineage>
        <taxon>Eukaryota</taxon>
        <taxon>Fungi</taxon>
        <taxon>Fungi incertae sedis</taxon>
        <taxon>Chytridiomycota</taxon>
        <taxon>Chytridiomycota incertae sedis</taxon>
        <taxon>Neocallimastigomycetes</taxon>
        <taxon>Neocallimastigales</taxon>
        <taxon>Neocallimastigaceae</taxon>
        <taxon>Neocallimastix</taxon>
    </lineage>
</organism>
<gene>
    <name evidence="14" type="ORF">LY90DRAFT_460436</name>
</gene>